<feature type="region of interest" description="Disordered" evidence="1">
    <location>
        <begin position="366"/>
        <end position="396"/>
    </location>
</feature>
<evidence type="ECO:0000256" key="1">
    <source>
        <dbReference type="SAM" id="MobiDB-lite"/>
    </source>
</evidence>
<reference evidence="2 3" key="1">
    <citation type="submission" date="2021-05" db="EMBL/GenBank/DDBJ databases">
        <title>Complete genome of Nocardioides aquaticus KCTC 9944T isolated from meromictic and hypersaline Ekho Lake, Antarctica.</title>
        <authorList>
            <person name="Hwang K."/>
            <person name="Kim K.M."/>
            <person name="Choe H."/>
        </authorList>
    </citation>
    <scope>NUCLEOTIDE SEQUENCE [LARGE SCALE GENOMIC DNA]</scope>
    <source>
        <strain evidence="2 3">KCTC 9944</strain>
    </source>
</reference>
<evidence type="ECO:0008006" key="4">
    <source>
        <dbReference type="Google" id="ProtNLM"/>
    </source>
</evidence>
<proteinExistence type="predicted"/>
<dbReference type="EMBL" id="CP075371">
    <property type="protein sequence ID" value="QVT77850.1"/>
    <property type="molecule type" value="Genomic_DNA"/>
</dbReference>
<protein>
    <recommendedName>
        <fullName evidence="4">DUF222 domain-containing protein</fullName>
    </recommendedName>
</protein>
<dbReference type="Proteomes" id="UP000679307">
    <property type="component" value="Chromosome"/>
</dbReference>
<organism evidence="2 3">
    <name type="scientific">Nocardioides aquaticus</name>
    <dbReference type="NCBI Taxonomy" id="160826"/>
    <lineage>
        <taxon>Bacteria</taxon>
        <taxon>Bacillati</taxon>
        <taxon>Actinomycetota</taxon>
        <taxon>Actinomycetes</taxon>
        <taxon>Propionibacteriales</taxon>
        <taxon>Nocardioidaceae</taxon>
        <taxon>Nocardioides</taxon>
    </lineage>
</organism>
<name>A0ABX8EC10_9ACTN</name>
<accession>A0ABX8EC10</accession>
<sequence>MSTEVVPPVPIEDLDATGVLHRTEAVLQTRRAAEVEDLLLALHWADLHAADPRKGPDGRRAWNGEDRLVDLGGEGTPRVQELCLPELATARRVHTLAARAALADALDLRHRLPRTWAVVQAGPCEVWVARRVAAMSRRLDRTQATLVDAAVADSIAGDSPSRVLELAEAKVIEADLAAHAARLEAEARRRLVAVTRTDKFGSRSLYARMEPGDVVWVDAMVDRIADILATRPDLVEHPDPTALDKQALRALALGWLAHPAAVLDLLDNPHPSDDPAQAGDPVPQRRRTAQAVVYVHLHQAACEGSDAVARVEELGPILLAQLVALLRHSNVSLRPVIDLHAEGTTSSYEFPESIRERARLRSPVEAFPHATRSSRRTDMDHPVPYNPDGPPGQTHDTNAAPLTRTHHRAKTHAGWTVHQHGLDRHYWRTPHGLYRETGPAGTHPVDETTYLRTVKRIALDRALDAIEARLRAEKAASAD</sequence>
<keyword evidence="3" id="KW-1185">Reference proteome</keyword>
<feature type="region of interest" description="Disordered" evidence="1">
    <location>
        <begin position="266"/>
        <end position="285"/>
    </location>
</feature>
<evidence type="ECO:0000313" key="3">
    <source>
        <dbReference type="Proteomes" id="UP000679307"/>
    </source>
</evidence>
<evidence type="ECO:0000313" key="2">
    <source>
        <dbReference type="EMBL" id="QVT77850.1"/>
    </source>
</evidence>
<dbReference type="RefSeq" id="WP_214057520.1">
    <property type="nucleotide sequence ID" value="NZ_BAAAHS010000040.1"/>
</dbReference>
<gene>
    <name evidence="2" type="ORF">ENKNEFLB_00219</name>
</gene>